<organism evidence="9 10">
    <name type="scientific">Arthrobacter hankyongi</name>
    <dbReference type="NCBI Taxonomy" id="2904801"/>
    <lineage>
        <taxon>Bacteria</taxon>
        <taxon>Bacillati</taxon>
        <taxon>Actinomycetota</taxon>
        <taxon>Actinomycetes</taxon>
        <taxon>Micrococcales</taxon>
        <taxon>Micrococcaceae</taxon>
        <taxon>Arthrobacter</taxon>
    </lineage>
</organism>
<gene>
    <name evidence="9" type="ORF">LVY72_22215</name>
</gene>
<dbReference type="PANTHER" id="PTHR34820">
    <property type="entry name" value="INNER MEMBRANE PROTEIN YEBZ"/>
    <property type="match status" value="1"/>
</dbReference>
<dbReference type="InterPro" id="IPR014756">
    <property type="entry name" value="Ig_E-set"/>
</dbReference>
<keyword evidence="6" id="KW-1133">Transmembrane helix</keyword>
<accession>A0ABS9LDV7</accession>
<evidence type="ECO:0000313" key="10">
    <source>
        <dbReference type="Proteomes" id="UP001165368"/>
    </source>
</evidence>
<proteinExistence type="predicted"/>
<evidence type="ECO:0000256" key="6">
    <source>
        <dbReference type="SAM" id="Phobius"/>
    </source>
</evidence>
<keyword evidence="6" id="KW-0472">Membrane</keyword>
<comment type="subcellular location">
    <subcellularLocation>
        <location evidence="1">Cell envelope</location>
    </subcellularLocation>
</comment>
<keyword evidence="2" id="KW-0479">Metal-binding</keyword>
<dbReference type="EMBL" id="JAKLTQ010000027">
    <property type="protein sequence ID" value="MCG2624607.1"/>
    <property type="molecule type" value="Genomic_DNA"/>
</dbReference>
<comment type="caution">
    <text evidence="9">The sequence shown here is derived from an EMBL/GenBank/DDBJ whole genome shotgun (WGS) entry which is preliminary data.</text>
</comment>
<dbReference type="InterPro" id="IPR007348">
    <property type="entry name" value="CopC_dom"/>
</dbReference>
<feature type="signal peptide" evidence="7">
    <location>
        <begin position="1"/>
        <end position="33"/>
    </location>
</feature>
<dbReference type="SUPFAM" id="SSF81296">
    <property type="entry name" value="E set domains"/>
    <property type="match status" value="1"/>
</dbReference>
<keyword evidence="6" id="KW-0812">Transmembrane</keyword>
<feature type="domain" description="CopC" evidence="8">
    <location>
        <begin position="34"/>
        <end position="127"/>
    </location>
</feature>
<dbReference type="Pfam" id="PF04234">
    <property type="entry name" value="CopC"/>
    <property type="match status" value="1"/>
</dbReference>
<feature type="transmembrane region" description="Helical" evidence="6">
    <location>
        <begin position="164"/>
        <end position="186"/>
    </location>
</feature>
<keyword evidence="4" id="KW-0186">Copper</keyword>
<feature type="region of interest" description="Disordered" evidence="5">
    <location>
        <begin position="136"/>
        <end position="159"/>
    </location>
</feature>
<dbReference type="Gene3D" id="2.60.40.1220">
    <property type="match status" value="1"/>
</dbReference>
<dbReference type="Proteomes" id="UP001165368">
    <property type="component" value="Unassembled WGS sequence"/>
</dbReference>
<evidence type="ECO:0000256" key="7">
    <source>
        <dbReference type="SAM" id="SignalP"/>
    </source>
</evidence>
<name>A0ABS9LDV7_9MICC</name>
<feature type="chain" id="PRO_5045130109" evidence="7">
    <location>
        <begin position="34"/>
        <end position="196"/>
    </location>
</feature>
<evidence type="ECO:0000256" key="2">
    <source>
        <dbReference type="ARBA" id="ARBA00022723"/>
    </source>
</evidence>
<evidence type="ECO:0000259" key="8">
    <source>
        <dbReference type="Pfam" id="PF04234"/>
    </source>
</evidence>
<keyword evidence="10" id="KW-1185">Reference proteome</keyword>
<evidence type="ECO:0000256" key="5">
    <source>
        <dbReference type="SAM" id="MobiDB-lite"/>
    </source>
</evidence>
<dbReference type="InterPro" id="IPR014755">
    <property type="entry name" value="Cu-Rt/internalin_Ig-like"/>
</dbReference>
<evidence type="ECO:0000256" key="3">
    <source>
        <dbReference type="ARBA" id="ARBA00022729"/>
    </source>
</evidence>
<dbReference type="PANTHER" id="PTHR34820:SF4">
    <property type="entry name" value="INNER MEMBRANE PROTEIN YEBZ"/>
    <property type="match status" value="1"/>
</dbReference>
<dbReference type="RefSeq" id="WP_237826753.1">
    <property type="nucleotide sequence ID" value="NZ_JAKLTQ010000027.1"/>
</dbReference>
<evidence type="ECO:0000256" key="1">
    <source>
        <dbReference type="ARBA" id="ARBA00004196"/>
    </source>
</evidence>
<keyword evidence="3 7" id="KW-0732">Signal</keyword>
<sequence length="196" mass="19643">MTQPLSGLAVVRFAAAVLLAVAAVLVPSAAAQAHDELVSSAPADGAALQAMPADVVLTFSSVPMALGSVVKVEDGSGADWADGSVQIVDRTATQRLKPDAPAGTYRVQWRVVSSDSHPIEGTFSFTVAGGAAASASAAPSAGRPEPINTSTPSPVAAAPEQPEVPWSVIGMGVILVVLAVIIGVTAKRRLGGGSRE</sequence>
<evidence type="ECO:0000313" key="9">
    <source>
        <dbReference type="EMBL" id="MCG2624607.1"/>
    </source>
</evidence>
<dbReference type="InterPro" id="IPR032694">
    <property type="entry name" value="CopC/D"/>
</dbReference>
<evidence type="ECO:0000256" key="4">
    <source>
        <dbReference type="ARBA" id="ARBA00023008"/>
    </source>
</evidence>
<protein>
    <submittedName>
        <fullName evidence="9">Copper resistance protein CopC</fullName>
    </submittedName>
</protein>
<reference evidence="9" key="1">
    <citation type="submission" date="2022-01" db="EMBL/GenBank/DDBJ databases">
        <authorList>
            <person name="Jo J.-H."/>
            <person name="Im W.-T."/>
        </authorList>
    </citation>
    <scope>NUCLEOTIDE SEQUENCE</scope>
    <source>
        <strain evidence="9">I2-34</strain>
    </source>
</reference>